<evidence type="ECO:0000313" key="2">
    <source>
        <dbReference type="Proteomes" id="UP000186922"/>
    </source>
</evidence>
<accession>A0A1D1UFK1</accession>
<reference evidence="1 2" key="1">
    <citation type="journal article" date="2016" name="Nat. Commun.">
        <title>Extremotolerant tardigrade genome and improved radiotolerance of human cultured cells by tardigrade-unique protein.</title>
        <authorList>
            <person name="Hashimoto T."/>
            <person name="Horikawa D.D."/>
            <person name="Saito Y."/>
            <person name="Kuwahara H."/>
            <person name="Kozuka-Hata H."/>
            <person name="Shin-I T."/>
            <person name="Minakuchi Y."/>
            <person name="Ohishi K."/>
            <person name="Motoyama A."/>
            <person name="Aizu T."/>
            <person name="Enomoto A."/>
            <person name="Kondo K."/>
            <person name="Tanaka S."/>
            <person name="Hara Y."/>
            <person name="Koshikawa S."/>
            <person name="Sagara H."/>
            <person name="Miura T."/>
            <person name="Yokobori S."/>
            <person name="Miyagawa K."/>
            <person name="Suzuki Y."/>
            <person name="Kubo T."/>
            <person name="Oyama M."/>
            <person name="Kohara Y."/>
            <person name="Fujiyama A."/>
            <person name="Arakawa K."/>
            <person name="Katayama T."/>
            <person name="Toyoda A."/>
            <person name="Kunieda T."/>
        </authorList>
    </citation>
    <scope>NUCLEOTIDE SEQUENCE [LARGE SCALE GENOMIC DNA]</scope>
    <source>
        <strain evidence="1 2">YOKOZUNA-1</strain>
    </source>
</reference>
<evidence type="ECO:0000313" key="1">
    <source>
        <dbReference type="EMBL" id="GAU87310.1"/>
    </source>
</evidence>
<comment type="caution">
    <text evidence="1">The sequence shown here is derived from an EMBL/GenBank/DDBJ whole genome shotgun (WGS) entry which is preliminary data.</text>
</comment>
<name>A0A1D1UFK1_RAMVA</name>
<dbReference type="AlphaFoldDB" id="A0A1D1UFK1"/>
<organism evidence="1 2">
    <name type="scientific">Ramazzottius varieornatus</name>
    <name type="common">Water bear</name>
    <name type="synonym">Tardigrade</name>
    <dbReference type="NCBI Taxonomy" id="947166"/>
    <lineage>
        <taxon>Eukaryota</taxon>
        <taxon>Metazoa</taxon>
        <taxon>Ecdysozoa</taxon>
        <taxon>Tardigrada</taxon>
        <taxon>Eutardigrada</taxon>
        <taxon>Parachela</taxon>
        <taxon>Hypsibioidea</taxon>
        <taxon>Ramazzottiidae</taxon>
        <taxon>Ramazzottius</taxon>
    </lineage>
</organism>
<gene>
    <name evidence="1" type="primary">RvY_00187-1</name>
    <name evidence="1" type="synonym">RvY_00187.1</name>
    <name evidence="1" type="ORF">RvY_00187</name>
</gene>
<dbReference type="EMBL" id="BDGG01000001">
    <property type="protein sequence ID" value="GAU87310.1"/>
    <property type="molecule type" value="Genomic_DNA"/>
</dbReference>
<keyword evidence="2" id="KW-1185">Reference proteome</keyword>
<protein>
    <submittedName>
        <fullName evidence="1">Uncharacterized protein</fullName>
    </submittedName>
</protein>
<dbReference type="Proteomes" id="UP000186922">
    <property type="component" value="Unassembled WGS sequence"/>
</dbReference>
<proteinExistence type="predicted"/>
<sequence length="95" mass="10657">MAASELMNSWEIWGVSQKDPWEAASLWDLDGGRKEIKVSAEFDEENAATMMCSSDFNTQRHGHGSVIRHAVSVTHRRCIVCNVRRSASLAYCLTI</sequence>